<dbReference type="EMBL" id="JBJUIK010000017">
    <property type="protein sequence ID" value="KAL3497889.1"/>
    <property type="molecule type" value="Genomic_DNA"/>
</dbReference>
<sequence>MFRPEETHVVPSISVVGYGFCFPYLVDLVVKKKTIGLFRVRYDVLEDNKNLIFQVEGRFWQLKRKRIMTNTANFPILTMRGKGLAWHDQWTVHEGDSLDSSKILYTVKQKSHPLHIKTELEVFLADNIVRDIPDFRVIGCFTSQSFEVYKGDIIIAEVMDSGSFLLRSRKTFRVRVYPGVDHAFILSLLITFSEIDTGYHY</sequence>
<name>A0ABD2XUI1_9GENT</name>
<accession>A0ABD2XUI1</accession>
<dbReference type="AlphaFoldDB" id="A0ABD2XUI1"/>
<dbReference type="PANTHER" id="PTHR31087">
    <property type="match status" value="1"/>
</dbReference>
<dbReference type="InterPro" id="IPR025659">
    <property type="entry name" value="Tubby-like_C"/>
</dbReference>
<keyword evidence="3" id="KW-1185">Reference proteome</keyword>
<dbReference type="PANTHER" id="PTHR31087:SF17">
    <property type="entry name" value="PROTEIN LURP-ONE-RELATED 14-RELATED"/>
    <property type="match status" value="1"/>
</dbReference>
<dbReference type="SUPFAM" id="SSF54518">
    <property type="entry name" value="Tubby C-terminal domain-like"/>
    <property type="match status" value="1"/>
</dbReference>
<proteinExistence type="inferred from homology"/>
<dbReference type="Pfam" id="PF04525">
    <property type="entry name" value="LOR"/>
    <property type="match status" value="1"/>
</dbReference>
<comment type="similarity">
    <text evidence="1">Belongs to the LOR family.</text>
</comment>
<comment type="caution">
    <text evidence="2">The sequence shown here is derived from an EMBL/GenBank/DDBJ whole genome shotgun (WGS) entry which is preliminary data.</text>
</comment>
<protein>
    <submittedName>
        <fullName evidence="2">Uncharacterized protein</fullName>
    </submittedName>
</protein>
<evidence type="ECO:0000256" key="1">
    <source>
        <dbReference type="ARBA" id="ARBA00005437"/>
    </source>
</evidence>
<gene>
    <name evidence="2" type="ORF">ACH5RR_040621</name>
</gene>
<evidence type="ECO:0000313" key="3">
    <source>
        <dbReference type="Proteomes" id="UP001630127"/>
    </source>
</evidence>
<dbReference type="InterPro" id="IPR007612">
    <property type="entry name" value="LOR"/>
</dbReference>
<evidence type="ECO:0000313" key="2">
    <source>
        <dbReference type="EMBL" id="KAL3497889.1"/>
    </source>
</evidence>
<dbReference type="Gene3D" id="2.40.160.200">
    <property type="entry name" value="LURP1-related"/>
    <property type="match status" value="1"/>
</dbReference>
<dbReference type="Proteomes" id="UP001630127">
    <property type="component" value="Unassembled WGS sequence"/>
</dbReference>
<dbReference type="InterPro" id="IPR038595">
    <property type="entry name" value="LOR_sf"/>
</dbReference>
<organism evidence="2 3">
    <name type="scientific">Cinchona calisaya</name>
    <dbReference type="NCBI Taxonomy" id="153742"/>
    <lineage>
        <taxon>Eukaryota</taxon>
        <taxon>Viridiplantae</taxon>
        <taxon>Streptophyta</taxon>
        <taxon>Embryophyta</taxon>
        <taxon>Tracheophyta</taxon>
        <taxon>Spermatophyta</taxon>
        <taxon>Magnoliopsida</taxon>
        <taxon>eudicotyledons</taxon>
        <taxon>Gunneridae</taxon>
        <taxon>Pentapetalae</taxon>
        <taxon>asterids</taxon>
        <taxon>lamiids</taxon>
        <taxon>Gentianales</taxon>
        <taxon>Rubiaceae</taxon>
        <taxon>Cinchonoideae</taxon>
        <taxon>Cinchoneae</taxon>
        <taxon>Cinchona</taxon>
    </lineage>
</organism>
<reference evidence="2 3" key="1">
    <citation type="submission" date="2024-11" db="EMBL/GenBank/DDBJ databases">
        <title>A near-complete genome assembly of Cinchona calisaya.</title>
        <authorList>
            <person name="Lian D.C."/>
            <person name="Zhao X.W."/>
            <person name="Wei L."/>
        </authorList>
    </citation>
    <scope>NUCLEOTIDE SEQUENCE [LARGE SCALE GENOMIC DNA]</scope>
    <source>
        <tissue evidence="2">Nenye</tissue>
    </source>
</reference>